<protein>
    <submittedName>
        <fullName evidence="2">Uncharacterized protein</fullName>
    </submittedName>
</protein>
<evidence type="ECO:0000313" key="2">
    <source>
        <dbReference type="EMBL" id="KJR86658.1"/>
    </source>
</evidence>
<dbReference type="KEGG" id="ssck:SPSK_02777"/>
<dbReference type="VEuPathDB" id="FungiDB:SPSK_02777"/>
<feature type="compositionally biased region" description="Polar residues" evidence="1">
    <location>
        <begin position="50"/>
        <end position="63"/>
    </location>
</feature>
<reference evidence="2 3" key="2">
    <citation type="journal article" date="2015" name="Eukaryot. Cell">
        <title>Asexual propagation of a virulent clone complex in a human and feline outbreak of sporotrichosis.</title>
        <authorList>
            <person name="Teixeira Mde M."/>
            <person name="Rodrigues A.M."/>
            <person name="Tsui C.K."/>
            <person name="de Almeida L.G."/>
            <person name="Van Diepeningen A.D."/>
            <person name="van den Ende B.G."/>
            <person name="Fernandes G.F."/>
            <person name="Kano R."/>
            <person name="Hamelin R.C."/>
            <person name="Lopes-Bezerra L.M."/>
            <person name="Vasconcelos A.T."/>
            <person name="de Hoog S."/>
            <person name="de Camargo Z.P."/>
            <person name="Felipe M.S."/>
        </authorList>
    </citation>
    <scope>NUCLEOTIDE SEQUENCE [LARGE SCALE GENOMIC DNA]</scope>
    <source>
        <strain evidence="2 3">1099-18</strain>
    </source>
</reference>
<sequence>MPEGPSFTAGRNDPSDAPWVTVPAKGGRRRGRQAVERAINSHDPPEQPPGRSSGTTRDTSMVTASGVDSGVPTHVRAEHERVAAWWREQPSCMNLRDLIETHSPSHAAVTRAVCLGAGSFGGPLDFGESIRRAHIQTEAFLLIVEELSTYTNKYRSPVPSVISPVGSFMARQDRNKFPTADTMKFYDRSPERSRN</sequence>
<dbReference type="Proteomes" id="UP000033710">
    <property type="component" value="Unassembled WGS sequence"/>
</dbReference>
<feature type="compositionally biased region" description="Basic and acidic residues" evidence="1">
    <location>
        <begin position="33"/>
        <end position="45"/>
    </location>
</feature>
<dbReference type="GeneID" id="27664919"/>
<dbReference type="RefSeq" id="XP_016589334.1">
    <property type="nucleotide sequence ID" value="XM_016729642.1"/>
</dbReference>
<accession>A0A0F2MAD5</accession>
<dbReference type="OrthoDB" id="5318346at2759"/>
<organism evidence="2 3">
    <name type="scientific">Sporothrix schenckii 1099-18</name>
    <dbReference type="NCBI Taxonomy" id="1397361"/>
    <lineage>
        <taxon>Eukaryota</taxon>
        <taxon>Fungi</taxon>
        <taxon>Dikarya</taxon>
        <taxon>Ascomycota</taxon>
        <taxon>Pezizomycotina</taxon>
        <taxon>Sordariomycetes</taxon>
        <taxon>Sordariomycetidae</taxon>
        <taxon>Ophiostomatales</taxon>
        <taxon>Ophiostomataceae</taxon>
        <taxon>Sporothrix</taxon>
    </lineage>
</organism>
<proteinExistence type="predicted"/>
<dbReference type="EMBL" id="AXCR01000006">
    <property type="protein sequence ID" value="KJR86658.1"/>
    <property type="molecule type" value="Genomic_DNA"/>
</dbReference>
<feature type="region of interest" description="Disordered" evidence="1">
    <location>
        <begin position="1"/>
        <end position="69"/>
    </location>
</feature>
<gene>
    <name evidence="2" type="ORF">SPSK_02777</name>
</gene>
<comment type="caution">
    <text evidence="2">The sequence shown here is derived from an EMBL/GenBank/DDBJ whole genome shotgun (WGS) entry which is preliminary data.</text>
</comment>
<dbReference type="AlphaFoldDB" id="A0A0F2MAD5"/>
<evidence type="ECO:0000313" key="3">
    <source>
        <dbReference type="Proteomes" id="UP000033710"/>
    </source>
</evidence>
<reference evidence="2 3" key="1">
    <citation type="journal article" date="2014" name="BMC Genomics">
        <title>Comparative genomics of the major fungal agents of human and animal Sporotrichosis: Sporothrix schenckii and Sporothrix brasiliensis.</title>
        <authorList>
            <person name="Teixeira M.M."/>
            <person name="de Almeida L.G."/>
            <person name="Kubitschek-Barreira P."/>
            <person name="Alves F.L."/>
            <person name="Kioshima E.S."/>
            <person name="Abadio A.K."/>
            <person name="Fernandes L."/>
            <person name="Derengowski L.S."/>
            <person name="Ferreira K.S."/>
            <person name="Souza R.C."/>
            <person name="Ruiz J.C."/>
            <person name="de Andrade N.C."/>
            <person name="Paes H.C."/>
            <person name="Nicola A.M."/>
            <person name="Albuquerque P."/>
            <person name="Gerber A.L."/>
            <person name="Martins V.P."/>
            <person name="Peconick L.D."/>
            <person name="Neto A.V."/>
            <person name="Chaucanez C.B."/>
            <person name="Silva P.A."/>
            <person name="Cunha O.L."/>
            <person name="de Oliveira F.F."/>
            <person name="dos Santos T.C."/>
            <person name="Barros A.L."/>
            <person name="Soares M.A."/>
            <person name="de Oliveira L.M."/>
            <person name="Marini M.M."/>
            <person name="Villalobos-Duno H."/>
            <person name="Cunha M.M."/>
            <person name="de Hoog S."/>
            <person name="da Silveira J.F."/>
            <person name="Henrissat B."/>
            <person name="Nino-Vega G.A."/>
            <person name="Cisalpino P.S."/>
            <person name="Mora-Montes H.M."/>
            <person name="Almeida S.R."/>
            <person name="Stajich J.E."/>
            <person name="Lopes-Bezerra L.M."/>
            <person name="Vasconcelos A.T."/>
            <person name="Felipe M.S."/>
        </authorList>
    </citation>
    <scope>NUCLEOTIDE SEQUENCE [LARGE SCALE GENOMIC DNA]</scope>
    <source>
        <strain evidence="2 3">1099-18</strain>
    </source>
</reference>
<name>A0A0F2MAD5_SPOSC</name>
<evidence type="ECO:0000256" key="1">
    <source>
        <dbReference type="SAM" id="MobiDB-lite"/>
    </source>
</evidence>